<keyword evidence="3" id="KW-0378">Hydrolase</keyword>
<dbReference type="PROSITE" id="PS00141">
    <property type="entry name" value="ASP_PROTEASE"/>
    <property type="match status" value="1"/>
</dbReference>
<dbReference type="EMBL" id="MU157829">
    <property type="protein sequence ID" value="KAF9533071.1"/>
    <property type="molecule type" value="Genomic_DNA"/>
</dbReference>
<dbReference type="PANTHER" id="PTHR47966">
    <property type="entry name" value="BETA-SITE APP-CLEAVING ENZYME, ISOFORM A-RELATED"/>
    <property type="match status" value="1"/>
</dbReference>
<keyword evidence="9" id="KW-1185">Reference proteome</keyword>
<dbReference type="InterPro" id="IPR033121">
    <property type="entry name" value="PEPTIDASE_A1"/>
</dbReference>
<keyword evidence="5" id="KW-0472">Membrane</keyword>
<evidence type="ECO:0000256" key="6">
    <source>
        <dbReference type="SAM" id="SignalP"/>
    </source>
</evidence>
<dbReference type="GO" id="GO:0004190">
    <property type="term" value="F:aspartic-type endopeptidase activity"/>
    <property type="evidence" value="ECO:0007669"/>
    <property type="project" value="UniProtKB-KW"/>
</dbReference>
<keyword evidence="3" id="KW-0645">Protease</keyword>
<evidence type="ECO:0000256" key="2">
    <source>
        <dbReference type="ARBA" id="ARBA00022750"/>
    </source>
</evidence>
<dbReference type="Pfam" id="PF00026">
    <property type="entry name" value="Asp"/>
    <property type="match status" value="2"/>
</dbReference>
<feature type="chain" id="PRO_5040136892" evidence="6">
    <location>
        <begin position="21"/>
        <end position="611"/>
    </location>
</feature>
<evidence type="ECO:0000313" key="8">
    <source>
        <dbReference type="EMBL" id="KAF9533071.1"/>
    </source>
</evidence>
<dbReference type="Proteomes" id="UP000807306">
    <property type="component" value="Unassembled WGS sequence"/>
</dbReference>
<organism evidence="8 9">
    <name type="scientific">Crepidotus variabilis</name>
    <dbReference type="NCBI Taxonomy" id="179855"/>
    <lineage>
        <taxon>Eukaryota</taxon>
        <taxon>Fungi</taxon>
        <taxon>Dikarya</taxon>
        <taxon>Basidiomycota</taxon>
        <taxon>Agaricomycotina</taxon>
        <taxon>Agaricomycetes</taxon>
        <taxon>Agaricomycetidae</taxon>
        <taxon>Agaricales</taxon>
        <taxon>Agaricineae</taxon>
        <taxon>Crepidotaceae</taxon>
        <taxon>Crepidotus</taxon>
    </lineage>
</organism>
<reference evidence="8" key="1">
    <citation type="submission" date="2020-11" db="EMBL/GenBank/DDBJ databases">
        <authorList>
            <consortium name="DOE Joint Genome Institute"/>
            <person name="Ahrendt S."/>
            <person name="Riley R."/>
            <person name="Andreopoulos W."/>
            <person name="Labutti K."/>
            <person name="Pangilinan J."/>
            <person name="Ruiz-Duenas F.J."/>
            <person name="Barrasa J.M."/>
            <person name="Sanchez-Garcia M."/>
            <person name="Camarero S."/>
            <person name="Miyauchi S."/>
            <person name="Serrano A."/>
            <person name="Linde D."/>
            <person name="Babiker R."/>
            <person name="Drula E."/>
            <person name="Ayuso-Fernandez I."/>
            <person name="Pacheco R."/>
            <person name="Padilla G."/>
            <person name="Ferreira P."/>
            <person name="Barriuso J."/>
            <person name="Kellner H."/>
            <person name="Castanera R."/>
            <person name="Alfaro M."/>
            <person name="Ramirez L."/>
            <person name="Pisabarro A.G."/>
            <person name="Kuo A."/>
            <person name="Tritt A."/>
            <person name="Lipzen A."/>
            <person name="He G."/>
            <person name="Yan M."/>
            <person name="Ng V."/>
            <person name="Cullen D."/>
            <person name="Martin F."/>
            <person name="Rosso M.-N."/>
            <person name="Henrissat B."/>
            <person name="Hibbett D."/>
            <person name="Martinez A.T."/>
            <person name="Grigoriev I.V."/>
        </authorList>
    </citation>
    <scope>NUCLEOTIDE SEQUENCE</scope>
    <source>
        <strain evidence="8">CBS 506.95</strain>
    </source>
</reference>
<dbReference type="Gene3D" id="2.40.70.10">
    <property type="entry name" value="Acid Proteases"/>
    <property type="match status" value="2"/>
</dbReference>
<comment type="similarity">
    <text evidence="1 3">Belongs to the peptidase A1 family.</text>
</comment>
<accession>A0A9P6JU41</accession>
<dbReference type="InterPro" id="IPR001461">
    <property type="entry name" value="Aspartic_peptidase_A1"/>
</dbReference>
<evidence type="ECO:0000256" key="1">
    <source>
        <dbReference type="ARBA" id="ARBA00007447"/>
    </source>
</evidence>
<evidence type="ECO:0000259" key="7">
    <source>
        <dbReference type="PROSITE" id="PS51767"/>
    </source>
</evidence>
<keyword evidence="2 3" id="KW-0064">Aspartyl protease</keyword>
<dbReference type="OrthoDB" id="15189at2759"/>
<keyword evidence="5" id="KW-0812">Transmembrane</keyword>
<evidence type="ECO:0000313" key="9">
    <source>
        <dbReference type="Proteomes" id="UP000807306"/>
    </source>
</evidence>
<feature type="compositionally biased region" description="Polar residues" evidence="4">
    <location>
        <begin position="542"/>
        <end position="558"/>
    </location>
</feature>
<comment type="caution">
    <text evidence="8">The sequence shown here is derived from an EMBL/GenBank/DDBJ whole genome shotgun (WGS) entry which is preliminary data.</text>
</comment>
<name>A0A9P6JU41_9AGAR</name>
<evidence type="ECO:0000256" key="5">
    <source>
        <dbReference type="SAM" id="Phobius"/>
    </source>
</evidence>
<dbReference type="SUPFAM" id="SSF50630">
    <property type="entry name" value="Acid proteases"/>
    <property type="match status" value="1"/>
</dbReference>
<keyword evidence="6" id="KW-0732">Signal</keyword>
<dbReference type="PRINTS" id="PR00792">
    <property type="entry name" value="PEPSIN"/>
</dbReference>
<dbReference type="CDD" id="cd05471">
    <property type="entry name" value="pepsin_like"/>
    <property type="match status" value="1"/>
</dbReference>
<feature type="compositionally biased region" description="Polar residues" evidence="4">
    <location>
        <begin position="571"/>
        <end position="598"/>
    </location>
</feature>
<dbReference type="InterPro" id="IPR001969">
    <property type="entry name" value="Aspartic_peptidase_AS"/>
</dbReference>
<evidence type="ECO:0000256" key="3">
    <source>
        <dbReference type="RuleBase" id="RU000454"/>
    </source>
</evidence>
<dbReference type="InterPro" id="IPR034164">
    <property type="entry name" value="Pepsin-like_dom"/>
</dbReference>
<proteinExistence type="inferred from homology"/>
<gene>
    <name evidence="8" type="ORF">CPB83DRAFT_903063</name>
</gene>
<dbReference type="PANTHER" id="PTHR47966:SF51">
    <property type="entry name" value="BETA-SITE APP-CLEAVING ENZYME, ISOFORM A-RELATED"/>
    <property type="match status" value="1"/>
</dbReference>
<feature type="region of interest" description="Disordered" evidence="4">
    <location>
        <begin position="542"/>
        <end position="611"/>
    </location>
</feature>
<feature type="signal peptide" evidence="6">
    <location>
        <begin position="1"/>
        <end position="20"/>
    </location>
</feature>
<dbReference type="GO" id="GO:0006508">
    <property type="term" value="P:proteolysis"/>
    <property type="evidence" value="ECO:0007669"/>
    <property type="project" value="UniProtKB-KW"/>
</dbReference>
<dbReference type="PROSITE" id="PS51767">
    <property type="entry name" value="PEPTIDASE_A1"/>
    <property type="match status" value="1"/>
</dbReference>
<feature type="transmembrane region" description="Helical" evidence="5">
    <location>
        <begin position="457"/>
        <end position="477"/>
    </location>
</feature>
<sequence length="611" mass="66839">MRSLLPLSLLLSIFEAPVLAVIFDFKALVDRTPTSELSRRDPIPVSNTGNAQYVSNITIGGQTLRVLLDTGSSDLWVHFPSAGPSGAKDTGKAVSLSYAVGKAGGNVQTAEVKLANYTVADQAFLNVVDTSTFTSNIKAQGYDGLLGLGPSSGSVIRKNVGDDVAETLLQRIFEADKGTNNYISFTLDRKNDPTVDYTGQFSISEIIPPFNNITSMPKLDVDKVNRLLKADQHWQALTDEDNGIIGPDGQPITIDSIVPGAPKGQFVAVIDSGFTFSQVPRDVSDQIYGRVQGAAYDEVNQWWLVPCGQYLNISFNFGGVNYPIHPLDTVVDDNFAKTDSTGKKVCIGAFQPITSAFSLLGNYDMILGMCFLRNVYALLDFGNWIENSSDQEHPYIQMVPTTSVAEGRGDFIQVRLSGTDTISDSRWTLLPAAQMQHSPISAEEKKKKYQEMILSRWPYIFVGCLAFIILTTGFCIWKCCQRRRARRAGGLQNSSNRKGTLGFFGKNDDKVASRELNSPYGGGAKQESYLPVADHTQSTADLRNPFATPQSSQHNLSHPQAPYATDHQGRESQYSTHSENSGFSQYGGTQNGYDQGYSQHGGGYPPQQAYR</sequence>
<feature type="domain" description="Peptidase A1" evidence="7">
    <location>
        <begin position="53"/>
        <end position="389"/>
    </location>
</feature>
<protein>
    <submittedName>
        <fullName evidence="8">Aspartic peptidase domain-containing protein</fullName>
    </submittedName>
</protein>
<dbReference type="AlphaFoldDB" id="A0A9P6JU41"/>
<evidence type="ECO:0000256" key="4">
    <source>
        <dbReference type="SAM" id="MobiDB-lite"/>
    </source>
</evidence>
<dbReference type="InterPro" id="IPR021109">
    <property type="entry name" value="Peptidase_aspartic_dom_sf"/>
</dbReference>
<keyword evidence="5" id="KW-1133">Transmembrane helix</keyword>